<sequence length="164" mass="18577">MRRTVNQCPVDIILAPSGHPLINVAYADDVVIFAESSTKLVSKLVAAYGLRLRPDKRKQMWNSLFECFPYILIPVRELERESGCTENRSNDEFCYLGCIRYNGCYEKDAQQRCAEVTSLLKFSKKCLVSHHQRRQAVRLPIFNSPHHVVRVGGLGSTVYGDGEA</sequence>
<name>A0ABR1EN28_NECAM</name>
<reference evidence="1 2" key="1">
    <citation type="submission" date="2023-08" db="EMBL/GenBank/DDBJ databases">
        <title>A Necator americanus chromosomal reference genome.</title>
        <authorList>
            <person name="Ilik V."/>
            <person name="Petrzelkova K.J."/>
            <person name="Pardy F."/>
            <person name="Fuh T."/>
            <person name="Niatou-Singa F.S."/>
            <person name="Gouil Q."/>
            <person name="Baker L."/>
            <person name="Ritchie M.E."/>
            <person name="Jex A.R."/>
            <person name="Gazzola D."/>
            <person name="Li H."/>
            <person name="Toshio Fujiwara R."/>
            <person name="Zhan B."/>
            <person name="Aroian R.V."/>
            <person name="Pafco B."/>
            <person name="Schwarz E.M."/>
        </authorList>
    </citation>
    <scope>NUCLEOTIDE SEQUENCE [LARGE SCALE GENOMIC DNA]</scope>
    <source>
        <strain evidence="1 2">Aroian</strain>
        <tissue evidence="1">Whole animal</tissue>
    </source>
</reference>
<dbReference type="EMBL" id="JAVFWL010000006">
    <property type="protein sequence ID" value="KAK6764034.1"/>
    <property type="molecule type" value="Genomic_DNA"/>
</dbReference>
<keyword evidence="2" id="KW-1185">Reference proteome</keyword>
<evidence type="ECO:0008006" key="3">
    <source>
        <dbReference type="Google" id="ProtNLM"/>
    </source>
</evidence>
<evidence type="ECO:0000313" key="2">
    <source>
        <dbReference type="Proteomes" id="UP001303046"/>
    </source>
</evidence>
<accession>A0ABR1EN28</accession>
<protein>
    <recommendedName>
        <fullName evidence="3">Reverse transcriptase domain-containing protein</fullName>
    </recommendedName>
</protein>
<comment type="caution">
    <text evidence="1">The sequence shown here is derived from an EMBL/GenBank/DDBJ whole genome shotgun (WGS) entry which is preliminary data.</text>
</comment>
<evidence type="ECO:0000313" key="1">
    <source>
        <dbReference type="EMBL" id="KAK6764034.1"/>
    </source>
</evidence>
<organism evidence="1 2">
    <name type="scientific">Necator americanus</name>
    <name type="common">Human hookworm</name>
    <dbReference type="NCBI Taxonomy" id="51031"/>
    <lineage>
        <taxon>Eukaryota</taxon>
        <taxon>Metazoa</taxon>
        <taxon>Ecdysozoa</taxon>
        <taxon>Nematoda</taxon>
        <taxon>Chromadorea</taxon>
        <taxon>Rhabditida</taxon>
        <taxon>Rhabditina</taxon>
        <taxon>Rhabditomorpha</taxon>
        <taxon>Strongyloidea</taxon>
        <taxon>Ancylostomatidae</taxon>
        <taxon>Bunostominae</taxon>
        <taxon>Necator</taxon>
    </lineage>
</organism>
<dbReference type="Proteomes" id="UP001303046">
    <property type="component" value="Unassembled WGS sequence"/>
</dbReference>
<gene>
    <name evidence="1" type="primary">Necator_chrX.g24553</name>
    <name evidence="1" type="ORF">RB195_024388</name>
</gene>
<proteinExistence type="predicted"/>